<comment type="similarity">
    <text evidence="4 19">In the C-terminal section; belongs to the NnrD/CARKD family.</text>
</comment>
<evidence type="ECO:0000256" key="3">
    <source>
        <dbReference type="ARBA" id="ARBA00006001"/>
    </source>
</evidence>
<evidence type="ECO:0000256" key="16">
    <source>
        <dbReference type="ARBA" id="ARBA00049209"/>
    </source>
</evidence>
<dbReference type="EC" id="5.1.99.6" evidence="19"/>
<comment type="function">
    <text evidence="17">Catalyzes the dehydration of the S-form of NAD(P)HX at the expense of ADP, which is converted to AMP. Together with NAD(P)HX epimerase, which catalyzes the epimerization of the S- and R-forms, the enzyme allows the repair of both epimers of NAD(P)HX, a damaged form of NAD(P)H that is a result of enzymatic or heat-dependent hydration.</text>
</comment>
<evidence type="ECO:0000256" key="18">
    <source>
        <dbReference type="HAMAP-Rule" id="MF_01966"/>
    </source>
</evidence>
<evidence type="ECO:0000256" key="1">
    <source>
        <dbReference type="ARBA" id="ARBA00000013"/>
    </source>
</evidence>
<evidence type="ECO:0000256" key="9">
    <source>
        <dbReference type="ARBA" id="ARBA00022958"/>
    </source>
</evidence>
<dbReference type="CDD" id="cd01171">
    <property type="entry name" value="YXKO-related"/>
    <property type="match status" value="1"/>
</dbReference>
<dbReference type="SUPFAM" id="SSF53613">
    <property type="entry name" value="Ribokinase-like"/>
    <property type="match status" value="1"/>
</dbReference>
<reference evidence="22" key="2">
    <citation type="journal article" date="2021" name="Microbiol. Resour. Announc.">
        <title>Complete Genome Sequence of Polycladomyces abyssicola JIR-001T, Isolated from Hemipelagic Sediment in Deep Seawater.</title>
        <authorList>
            <person name="Tsubouchi T."/>
            <person name="Kaneko Y."/>
        </authorList>
    </citation>
    <scope>NUCLEOTIDE SEQUENCE</scope>
    <source>
        <strain evidence="22">JIR-001</strain>
    </source>
</reference>
<dbReference type="PROSITE" id="PS51385">
    <property type="entry name" value="YJEF_N"/>
    <property type="match status" value="1"/>
</dbReference>
<keyword evidence="23" id="KW-1185">Reference proteome</keyword>
<evidence type="ECO:0000256" key="2">
    <source>
        <dbReference type="ARBA" id="ARBA00000909"/>
    </source>
</evidence>
<evidence type="ECO:0000256" key="19">
    <source>
        <dbReference type="PIRNR" id="PIRNR017184"/>
    </source>
</evidence>
<dbReference type="InterPro" id="IPR004443">
    <property type="entry name" value="YjeF_N_dom"/>
</dbReference>
<evidence type="ECO:0000256" key="8">
    <source>
        <dbReference type="ARBA" id="ARBA00022857"/>
    </source>
</evidence>
<dbReference type="GO" id="GO:0110051">
    <property type="term" value="P:metabolite repair"/>
    <property type="evidence" value="ECO:0007669"/>
    <property type="project" value="TreeGrafter"/>
</dbReference>
<dbReference type="InterPro" id="IPR000631">
    <property type="entry name" value="CARKD"/>
</dbReference>
<evidence type="ECO:0000256" key="7">
    <source>
        <dbReference type="ARBA" id="ARBA00022840"/>
    </source>
</evidence>
<feature type="domain" description="YjeF N-terminal" evidence="21">
    <location>
        <begin position="9"/>
        <end position="219"/>
    </location>
</feature>
<dbReference type="SUPFAM" id="SSF64153">
    <property type="entry name" value="YjeF N-terminal domain-like"/>
    <property type="match status" value="1"/>
</dbReference>
<feature type="binding site" evidence="18">
    <location>
        <position position="162"/>
    </location>
    <ligand>
        <name>(6S)-NADPHX</name>
        <dbReference type="ChEBI" id="CHEBI:64076"/>
    </ligand>
</feature>
<comment type="catalytic activity">
    <reaction evidence="2 18 19">
        <text>(6R)-NADPHX = (6S)-NADPHX</text>
        <dbReference type="Rhea" id="RHEA:32227"/>
        <dbReference type="ChEBI" id="CHEBI:64076"/>
        <dbReference type="ChEBI" id="CHEBI:64077"/>
        <dbReference type="EC" id="5.1.99.6"/>
    </reaction>
</comment>
<dbReference type="GO" id="GO:0052856">
    <property type="term" value="F:NAD(P)HX epimerase activity"/>
    <property type="evidence" value="ECO:0007669"/>
    <property type="project" value="UniProtKB-UniRule"/>
</dbReference>
<evidence type="ECO:0000256" key="10">
    <source>
        <dbReference type="ARBA" id="ARBA00023027"/>
    </source>
</evidence>
<dbReference type="GO" id="GO:0046872">
    <property type="term" value="F:metal ion binding"/>
    <property type="evidence" value="ECO:0007669"/>
    <property type="project" value="UniProtKB-UniRule"/>
</dbReference>
<dbReference type="HAMAP" id="MF_01966">
    <property type="entry name" value="NADHX_epimerase"/>
    <property type="match status" value="1"/>
</dbReference>
<evidence type="ECO:0000259" key="21">
    <source>
        <dbReference type="PROSITE" id="PS51385"/>
    </source>
</evidence>
<feature type="domain" description="YjeF C-terminal" evidence="20">
    <location>
        <begin position="229"/>
        <end position="511"/>
    </location>
</feature>
<dbReference type="GO" id="GO:0046496">
    <property type="term" value="P:nicotinamide nucleotide metabolic process"/>
    <property type="evidence" value="ECO:0007669"/>
    <property type="project" value="UniProtKB-UniRule"/>
</dbReference>
<comment type="similarity">
    <text evidence="17">Belongs to the NnrD/CARKD family.</text>
</comment>
<dbReference type="PIRSF" id="PIRSF017184">
    <property type="entry name" value="Nnr"/>
    <property type="match status" value="1"/>
</dbReference>
<comment type="subunit">
    <text evidence="17">Homotetramer.</text>
</comment>
<dbReference type="InterPro" id="IPR029056">
    <property type="entry name" value="Ribokinase-like"/>
</dbReference>
<feature type="binding site" evidence="17">
    <location>
        <begin position="423"/>
        <end position="427"/>
    </location>
    <ligand>
        <name>AMP</name>
        <dbReference type="ChEBI" id="CHEBI:456215"/>
    </ligand>
</feature>
<evidence type="ECO:0000256" key="4">
    <source>
        <dbReference type="ARBA" id="ARBA00009524"/>
    </source>
</evidence>
<dbReference type="NCBIfam" id="TIGR00197">
    <property type="entry name" value="yjeF_nterm"/>
    <property type="match status" value="1"/>
</dbReference>
<feature type="binding site" evidence="18">
    <location>
        <position position="128"/>
    </location>
    <ligand>
        <name>K(+)</name>
        <dbReference type="ChEBI" id="CHEBI:29103"/>
    </ligand>
</feature>
<dbReference type="Gene3D" id="3.40.1190.20">
    <property type="match status" value="1"/>
</dbReference>
<comment type="catalytic activity">
    <reaction evidence="1 18 19">
        <text>(6R)-NADHX = (6S)-NADHX</text>
        <dbReference type="Rhea" id="RHEA:32215"/>
        <dbReference type="ChEBI" id="CHEBI:64074"/>
        <dbReference type="ChEBI" id="CHEBI:64075"/>
        <dbReference type="EC" id="5.1.99.6"/>
    </reaction>
</comment>
<keyword evidence="12 17" id="KW-0456">Lyase</keyword>
<dbReference type="EC" id="4.2.1.136" evidence="19"/>
<evidence type="ECO:0000256" key="5">
    <source>
        <dbReference type="ARBA" id="ARBA00022723"/>
    </source>
</evidence>
<feature type="binding site" evidence="18">
    <location>
        <begin position="132"/>
        <end position="138"/>
    </location>
    <ligand>
        <name>(6S)-NADPHX</name>
        <dbReference type="ChEBI" id="CHEBI:64076"/>
    </ligand>
</feature>
<comment type="similarity">
    <text evidence="18">Belongs to the NnrE/AIBP family.</text>
</comment>
<dbReference type="PROSITE" id="PS51383">
    <property type="entry name" value="YJEF_C_3"/>
    <property type="match status" value="1"/>
</dbReference>
<dbReference type="Proteomes" id="UP000677436">
    <property type="component" value="Chromosome"/>
</dbReference>
<feature type="binding site" evidence="17">
    <location>
        <position position="335"/>
    </location>
    <ligand>
        <name>(6S)-NADPHX</name>
        <dbReference type="ChEBI" id="CHEBI:64076"/>
    </ligand>
</feature>
<comment type="cofactor">
    <cofactor evidence="18 19">
        <name>K(+)</name>
        <dbReference type="ChEBI" id="CHEBI:29103"/>
    </cofactor>
    <text evidence="18 19">Binds 1 potassium ion per subunit.</text>
</comment>
<gene>
    <name evidence="22" type="primary">nnr</name>
    <name evidence="17" type="synonym">nnrD</name>
    <name evidence="18" type="synonym">nnrE</name>
    <name evidence="22" type="ORF">JIR001_02440</name>
</gene>
<dbReference type="RefSeq" id="WP_212773836.1">
    <property type="nucleotide sequence ID" value="NZ_AP024601.1"/>
</dbReference>
<feature type="binding site" evidence="17">
    <location>
        <position position="452"/>
    </location>
    <ligand>
        <name>AMP</name>
        <dbReference type="ChEBI" id="CHEBI:456215"/>
    </ligand>
</feature>
<dbReference type="HAMAP" id="MF_01965">
    <property type="entry name" value="NADHX_dehydratase"/>
    <property type="match status" value="1"/>
</dbReference>
<evidence type="ECO:0000259" key="20">
    <source>
        <dbReference type="PROSITE" id="PS51383"/>
    </source>
</evidence>
<protein>
    <recommendedName>
        <fullName evidence="19">Bifunctional NAD(P)H-hydrate repair enzyme</fullName>
    </recommendedName>
    <alternativeName>
        <fullName evidence="19">Nicotinamide nucleotide repair protein</fullName>
    </alternativeName>
    <domain>
        <recommendedName>
            <fullName evidence="19">ADP-dependent (S)-NAD(P)H-hydrate dehydratase</fullName>
            <ecNumber evidence="19">4.2.1.136</ecNumber>
        </recommendedName>
        <alternativeName>
            <fullName evidence="19">ADP-dependent NAD(P)HX dehydratase</fullName>
        </alternativeName>
    </domain>
    <domain>
        <recommendedName>
            <fullName evidence="19">NAD(P)H-hydrate epimerase</fullName>
            <ecNumber evidence="19">5.1.99.6</ecNumber>
        </recommendedName>
    </domain>
</protein>
<dbReference type="AlphaFoldDB" id="A0A8D5ZMI7"/>
<dbReference type="PANTHER" id="PTHR12592:SF0">
    <property type="entry name" value="ATP-DEPENDENT (S)-NAD(P)H-HYDRATE DEHYDRATASE"/>
    <property type="match status" value="1"/>
</dbReference>
<evidence type="ECO:0000256" key="13">
    <source>
        <dbReference type="ARBA" id="ARBA00023268"/>
    </source>
</evidence>
<dbReference type="GO" id="GO:0005524">
    <property type="term" value="F:ATP binding"/>
    <property type="evidence" value="ECO:0007669"/>
    <property type="project" value="UniProtKB-UniRule"/>
</dbReference>
<comment type="similarity">
    <text evidence="3 19">In the N-terminal section; belongs to the NnrE/AIBP family.</text>
</comment>
<evidence type="ECO:0000256" key="11">
    <source>
        <dbReference type="ARBA" id="ARBA00023235"/>
    </source>
</evidence>
<dbReference type="InterPro" id="IPR030677">
    <property type="entry name" value="Nnr"/>
</dbReference>
<feature type="binding site" evidence="17">
    <location>
        <position position="386"/>
    </location>
    <ligand>
        <name>(6S)-NADPHX</name>
        <dbReference type="ChEBI" id="CHEBI:64076"/>
    </ligand>
</feature>
<keyword evidence="8 17" id="KW-0521">NADP</keyword>
<evidence type="ECO:0000256" key="17">
    <source>
        <dbReference type="HAMAP-Rule" id="MF_01965"/>
    </source>
</evidence>
<evidence type="ECO:0000256" key="12">
    <source>
        <dbReference type="ARBA" id="ARBA00023239"/>
    </source>
</evidence>
<sequence length="518" mass="55858">MYLVTAQEMRDLDRYTIEHIGIPGVVLMERAGLAVAQAITEHFAQPGQAVVLSGHGNNGGDGFVVARHLAMAGWRTAVWLVGSEERMTADTRTFYESCRQLGMDVKTFGAEQADELRRWLETADVVVDALLGTGIRGPVRPVMESVIRLVNDHTRGRVVAVDVPSGVETDTGRVASVAIKADQTVTFAYAKWCHYLRPGAEHCGEVIVADIGIPPSVTTYRRPAARVNHPQWWREYLKPRSRWAHKGTHGHLLVVGGSRGMLGAVAMAGTAALRAGAGLVTIAVPEAQHDPLAAKVTEALVWSWSDDGHGRFAPGSSERIGERLNRLTAVAVGPGLGRFTGEREWLAELLRQTNLPMVLDADALNVLADHPDILTERKGELILTPHPGEMARLTGTDTVRVEEERYRVAKEWAERYGVTVVLKGTYTIIAFPDGTQMVNPTGSPAMAKAGSGDLLTGIIGALLAQKIPPTAAVPMGVYVHGLAGELAVTSAEHSVIASDILLQVGPAFHRLLSDRVRT</sequence>
<keyword evidence="10 17" id="KW-0520">NAD</keyword>
<feature type="binding site" evidence="18">
    <location>
        <position position="165"/>
    </location>
    <ligand>
        <name>K(+)</name>
        <dbReference type="ChEBI" id="CHEBI:29103"/>
    </ligand>
</feature>
<keyword evidence="9 18" id="KW-0630">Potassium</keyword>
<comment type="catalytic activity">
    <reaction evidence="15 17 19">
        <text>(6S)-NADHX + ADP = AMP + phosphate + NADH + H(+)</text>
        <dbReference type="Rhea" id="RHEA:32223"/>
        <dbReference type="ChEBI" id="CHEBI:15378"/>
        <dbReference type="ChEBI" id="CHEBI:43474"/>
        <dbReference type="ChEBI" id="CHEBI:57945"/>
        <dbReference type="ChEBI" id="CHEBI:64074"/>
        <dbReference type="ChEBI" id="CHEBI:456215"/>
        <dbReference type="ChEBI" id="CHEBI:456216"/>
        <dbReference type="EC" id="4.2.1.136"/>
    </reaction>
</comment>
<dbReference type="PANTHER" id="PTHR12592">
    <property type="entry name" value="ATP-DEPENDENT (S)-NAD(P)H-HYDRATE DEHYDRATASE FAMILY MEMBER"/>
    <property type="match status" value="1"/>
</dbReference>
<evidence type="ECO:0000256" key="6">
    <source>
        <dbReference type="ARBA" id="ARBA00022741"/>
    </source>
</evidence>
<comment type="cofactor">
    <cofactor evidence="17">
        <name>Mg(2+)</name>
        <dbReference type="ChEBI" id="CHEBI:18420"/>
    </cofactor>
</comment>
<dbReference type="Pfam" id="PF01256">
    <property type="entry name" value="Carb_kinase"/>
    <property type="match status" value="1"/>
</dbReference>
<proteinExistence type="inferred from homology"/>
<keyword evidence="11 18" id="KW-0413">Isomerase</keyword>
<keyword evidence="7 17" id="KW-0067">ATP-binding</keyword>
<keyword evidence="5 18" id="KW-0479">Metal-binding</keyword>
<evidence type="ECO:0000256" key="14">
    <source>
        <dbReference type="ARBA" id="ARBA00025153"/>
    </source>
</evidence>
<accession>A0A8D5ZMI7</accession>
<evidence type="ECO:0000256" key="15">
    <source>
        <dbReference type="ARBA" id="ARBA00048238"/>
    </source>
</evidence>
<dbReference type="NCBIfam" id="TIGR00196">
    <property type="entry name" value="yjeF_cterm"/>
    <property type="match status" value="1"/>
</dbReference>
<dbReference type="KEGG" id="pabs:JIR001_02440"/>
<keyword evidence="13" id="KW-0511">Multifunctional enzyme</keyword>
<comment type="catalytic activity">
    <reaction evidence="16 17 19">
        <text>(6S)-NADPHX + ADP = AMP + phosphate + NADPH + H(+)</text>
        <dbReference type="Rhea" id="RHEA:32235"/>
        <dbReference type="ChEBI" id="CHEBI:15378"/>
        <dbReference type="ChEBI" id="CHEBI:43474"/>
        <dbReference type="ChEBI" id="CHEBI:57783"/>
        <dbReference type="ChEBI" id="CHEBI:64076"/>
        <dbReference type="ChEBI" id="CHEBI:456215"/>
        <dbReference type="ChEBI" id="CHEBI:456216"/>
        <dbReference type="EC" id="4.2.1.136"/>
    </reaction>
</comment>
<organism evidence="22 23">
    <name type="scientific">Polycladomyces abyssicola</name>
    <dbReference type="NCBI Taxonomy" id="1125966"/>
    <lineage>
        <taxon>Bacteria</taxon>
        <taxon>Bacillati</taxon>
        <taxon>Bacillota</taxon>
        <taxon>Bacilli</taxon>
        <taxon>Bacillales</taxon>
        <taxon>Thermoactinomycetaceae</taxon>
        <taxon>Polycladomyces</taxon>
    </lineage>
</organism>
<dbReference type="Gene3D" id="3.40.50.10260">
    <property type="entry name" value="YjeF N-terminal domain"/>
    <property type="match status" value="1"/>
</dbReference>
<comment type="function">
    <text evidence="14 19">Bifunctional enzyme that catalyzes the epimerization of the S- and R-forms of NAD(P)HX and the dehydration of the S-form of NAD(P)HX at the expense of ADP, which is converted to AMP. This allows the repair of both epimers of NAD(P)HX, a damaged form of NAD(P)H that is a result of enzymatic or heat-dependent hydration.</text>
</comment>
<keyword evidence="6 17" id="KW-0547">Nucleotide-binding</keyword>
<evidence type="ECO:0000313" key="22">
    <source>
        <dbReference type="EMBL" id="BCU80461.1"/>
    </source>
</evidence>
<feature type="binding site" evidence="18">
    <location>
        <position position="58"/>
    </location>
    <ligand>
        <name>K(+)</name>
        <dbReference type="ChEBI" id="CHEBI:29103"/>
    </ligand>
</feature>
<reference evidence="22" key="1">
    <citation type="journal article" date="2013" name="Int. J. Syst. Evol. Microbiol.">
        <title>Polycladomyces abyssicola gen. nov., sp. nov., a thermophilic filamentous bacterium isolated from hemipelagic sediment.</title>
        <authorList>
            <person name="Tsubouchi T."/>
            <person name="Shimane Y."/>
            <person name="Mori K."/>
            <person name="Usui K."/>
            <person name="Hiraki T."/>
            <person name="Tame A."/>
            <person name="Uematsu K."/>
            <person name="Maruyama T."/>
            <person name="Hatada Y."/>
        </authorList>
    </citation>
    <scope>NUCLEOTIDE SEQUENCE</scope>
    <source>
        <strain evidence="22">JIR-001</strain>
    </source>
</reference>
<feature type="binding site" evidence="18">
    <location>
        <begin position="57"/>
        <end position="61"/>
    </location>
    <ligand>
        <name>(6S)-NADPHX</name>
        <dbReference type="ChEBI" id="CHEBI:64076"/>
    </ligand>
</feature>
<dbReference type="InterPro" id="IPR036652">
    <property type="entry name" value="YjeF_N_dom_sf"/>
</dbReference>
<name>A0A8D5ZMI7_9BACL</name>
<feature type="binding site" evidence="17">
    <location>
        <position position="264"/>
    </location>
    <ligand>
        <name>(6S)-NADPHX</name>
        <dbReference type="ChEBI" id="CHEBI:64076"/>
    </ligand>
</feature>
<evidence type="ECO:0000313" key="23">
    <source>
        <dbReference type="Proteomes" id="UP000677436"/>
    </source>
</evidence>
<feature type="binding site" evidence="17">
    <location>
        <position position="453"/>
    </location>
    <ligand>
        <name>(6S)-NADPHX</name>
        <dbReference type="ChEBI" id="CHEBI:64076"/>
    </ligand>
</feature>
<dbReference type="GO" id="GO:0052855">
    <property type="term" value="F:ADP-dependent NAD(P)H-hydrate dehydratase activity"/>
    <property type="evidence" value="ECO:0007669"/>
    <property type="project" value="UniProtKB-UniRule"/>
</dbReference>
<dbReference type="Pfam" id="PF03853">
    <property type="entry name" value="YjeF_N"/>
    <property type="match status" value="1"/>
</dbReference>
<comment type="caution">
    <text evidence="18">Lacks conserved residue(s) required for the propagation of feature annotation.</text>
</comment>
<comment type="function">
    <text evidence="18">Catalyzes the epimerization of the S- and R-forms of NAD(P)HX, a damaged form of NAD(P)H that is a result of enzymatic or heat-dependent hydration. This is a prerequisite for the S-specific NAD(P)H-hydrate dehydratase to allow the repair of both epimers of NAD(P)HX.</text>
</comment>
<dbReference type="EMBL" id="AP024601">
    <property type="protein sequence ID" value="BCU80461.1"/>
    <property type="molecule type" value="Genomic_DNA"/>
</dbReference>